<dbReference type="RefSeq" id="WP_185684846.1">
    <property type="nucleotide sequence ID" value="NZ_JACLAU010000049.1"/>
</dbReference>
<protein>
    <submittedName>
        <fullName evidence="8">Multidrug effflux MFS transporter</fullName>
    </submittedName>
</protein>
<dbReference type="EMBL" id="JACLAU010000049">
    <property type="protein sequence ID" value="MBC2653470.1"/>
    <property type="molecule type" value="Genomic_DNA"/>
</dbReference>
<feature type="transmembrane region" description="Helical" evidence="6">
    <location>
        <begin position="363"/>
        <end position="382"/>
    </location>
</feature>
<feature type="transmembrane region" description="Helical" evidence="6">
    <location>
        <begin position="272"/>
        <end position="294"/>
    </location>
</feature>
<evidence type="ECO:0000256" key="3">
    <source>
        <dbReference type="ARBA" id="ARBA00022692"/>
    </source>
</evidence>
<dbReference type="InterPro" id="IPR036259">
    <property type="entry name" value="MFS_trans_sf"/>
</dbReference>
<feature type="transmembrane region" description="Helical" evidence="6">
    <location>
        <begin position="69"/>
        <end position="88"/>
    </location>
</feature>
<feature type="transmembrane region" description="Helical" evidence="6">
    <location>
        <begin position="127"/>
        <end position="151"/>
    </location>
</feature>
<comment type="subcellular location">
    <subcellularLocation>
        <location evidence="1">Membrane</location>
        <topology evidence="1">Multi-pass membrane protein</topology>
    </subcellularLocation>
</comment>
<feature type="transmembrane region" description="Helical" evidence="6">
    <location>
        <begin position="157"/>
        <end position="177"/>
    </location>
</feature>
<evidence type="ECO:0000256" key="4">
    <source>
        <dbReference type="ARBA" id="ARBA00022989"/>
    </source>
</evidence>
<evidence type="ECO:0000256" key="6">
    <source>
        <dbReference type="SAM" id="Phobius"/>
    </source>
</evidence>
<feature type="domain" description="Major facilitator superfamily (MFS) profile" evidence="7">
    <location>
        <begin position="1"/>
        <end position="388"/>
    </location>
</feature>
<dbReference type="Gene3D" id="1.20.1720.10">
    <property type="entry name" value="Multidrug resistance protein D"/>
    <property type="match status" value="1"/>
</dbReference>
<evidence type="ECO:0000313" key="9">
    <source>
        <dbReference type="Proteomes" id="UP000520156"/>
    </source>
</evidence>
<dbReference type="PROSITE" id="PS50850">
    <property type="entry name" value="MFS"/>
    <property type="match status" value="1"/>
</dbReference>
<dbReference type="Pfam" id="PF07690">
    <property type="entry name" value="MFS_1"/>
    <property type="match status" value="1"/>
</dbReference>
<dbReference type="SUPFAM" id="SSF103473">
    <property type="entry name" value="MFS general substrate transporter"/>
    <property type="match status" value="1"/>
</dbReference>
<dbReference type="GO" id="GO:0022857">
    <property type="term" value="F:transmembrane transporter activity"/>
    <property type="evidence" value="ECO:0007669"/>
    <property type="project" value="InterPro"/>
</dbReference>
<dbReference type="InterPro" id="IPR020846">
    <property type="entry name" value="MFS_dom"/>
</dbReference>
<reference evidence="8 9" key="1">
    <citation type="submission" date="2020-08" db="EMBL/GenBank/DDBJ databases">
        <title>The genome sequence of Novosphingobium flavum 4Y4.</title>
        <authorList>
            <person name="Liu Y."/>
        </authorList>
    </citation>
    <scope>NUCLEOTIDE SEQUENCE [LARGE SCALE GENOMIC DNA]</scope>
    <source>
        <strain evidence="8 9">4Y4</strain>
    </source>
</reference>
<feature type="transmembrane region" description="Helical" evidence="6">
    <location>
        <begin position="40"/>
        <end position="57"/>
    </location>
</feature>
<name>A0A7X1FAL3_9SPHN</name>
<keyword evidence="9" id="KW-1185">Reference proteome</keyword>
<feature type="transmembrane region" description="Helical" evidence="6">
    <location>
        <begin position="300"/>
        <end position="325"/>
    </location>
</feature>
<organism evidence="8 9">
    <name type="scientific">Novosphingobium aerophilum</name>
    <dbReference type="NCBI Taxonomy" id="2839843"/>
    <lineage>
        <taxon>Bacteria</taxon>
        <taxon>Pseudomonadati</taxon>
        <taxon>Pseudomonadota</taxon>
        <taxon>Alphaproteobacteria</taxon>
        <taxon>Sphingomonadales</taxon>
        <taxon>Sphingomonadaceae</taxon>
        <taxon>Novosphingobium</taxon>
    </lineage>
</organism>
<keyword evidence="3 6" id="KW-0812">Transmembrane</keyword>
<dbReference type="Proteomes" id="UP000520156">
    <property type="component" value="Unassembled WGS sequence"/>
</dbReference>
<evidence type="ECO:0000259" key="7">
    <source>
        <dbReference type="PROSITE" id="PS50850"/>
    </source>
</evidence>
<dbReference type="InterPro" id="IPR011701">
    <property type="entry name" value="MFS"/>
</dbReference>
<dbReference type="CDD" id="cd17320">
    <property type="entry name" value="MFS_MdfA_MDR_like"/>
    <property type="match status" value="1"/>
</dbReference>
<feature type="transmembrane region" description="Helical" evidence="6">
    <location>
        <begin position="94"/>
        <end position="115"/>
    </location>
</feature>
<keyword evidence="4 6" id="KW-1133">Transmembrane helix</keyword>
<feature type="transmembrane region" description="Helical" evidence="6">
    <location>
        <begin position="241"/>
        <end position="260"/>
    </location>
</feature>
<gene>
    <name evidence="8" type="ORF">H7F49_17430</name>
</gene>
<keyword evidence="5 6" id="KW-0472">Membrane</keyword>
<evidence type="ECO:0000313" key="8">
    <source>
        <dbReference type="EMBL" id="MBC2653470.1"/>
    </source>
</evidence>
<feature type="transmembrane region" description="Helical" evidence="6">
    <location>
        <begin position="209"/>
        <end position="229"/>
    </location>
</feature>
<comment type="caution">
    <text evidence="8">The sequence shown here is derived from an EMBL/GenBank/DDBJ whole genome shotgun (WGS) entry which is preliminary data.</text>
</comment>
<dbReference type="GO" id="GO:0005886">
    <property type="term" value="C:plasma membrane"/>
    <property type="evidence" value="ECO:0007669"/>
    <property type="project" value="TreeGrafter"/>
</dbReference>
<dbReference type="PANTHER" id="PTHR23502">
    <property type="entry name" value="MAJOR FACILITATOR SUPERFAMILY"/>
    <property type="match status" value="1"/>
</dbReference>
<dbReference type="PANTHER" id="PTHR23502:SF132">
    <property type="entry name" value="POLYAMINE TRANSPORTER 2-RELATED"/>
    <property type="match status" value="1"/>
</dbReference>
<sequence length="395" mass="42203">MFVTYVSMVMALQSFAIDAMLPALGLMARDLGGIAENDRQWIIAAFPISAGLGALIPGSLADRFGRRPILLVALTSYSLTALACAFAQSFTAMIALRVVSGFSAAGLSVLPMALIRDRANGDTMARLQSLMMTVFMIVPVLAPIVGQGLLWLGSWRLIFVAMALLGFAIALWTLLRVEETLDTAHRQPIRPSAIWANVRSVFRTRASSVYIVVQTLLLGAMFGFINSSQQLIAEAFSKPRQYPIILAVLISALCAGNYANSRLVERAGARVVCFRGLLTYASCSFLLIIVASQAHPSLELIGLAVGAAFFSQGFITGNANALAMGPFARSAGSASSVLSFVRVVGSSALGALIGQAYNGTARPFAYAMLGTSLFAITLIHWLNSDIDRSTQRCRF</sequence>
<evidence type="ECO:0000256" key="1">
    <source>
        <dbReference type="ARBA" id="ARBA00004141"/>
    </source>
</evidence>
<evidence type="ECO:0000256" key="5">
    <source>
        <dbReference type="ARBA" id="ARBA00023136"/>
    </source>
</evidence>
<keyword evidence="2" id="KW-0813">Transport</keyword>
<dbReference type="AlphaFoldDB" id="A0A7X1FAL3"/>
<proteinExistence type="predicted"/>
<accession>A0A7X1FAL3</accession>
<evidence type="ECO:0000256" key="2">
    <source>
        <dbReference type="ARBA" id="ARBA00022448"/>
    </source>
</evidence>
<feature type="transmembrane region" description="Helical" evidence="6">
    <location>
        <begin position="337"/>
        <end position="357"/>
    </location>
</feature>